<proteinExistence type="predicted"/>
<gene>
    <name evidence="1" type="ORF">KUTeg_008590</name>
</gene>
<keyword evidence="2" id="KW-1185">Reference proteome</keyword>
<reference evidence="1 2" key="1">
    <citation type="submission" date="2022-12" db="EMBL/GenBank/DDBJ databases">
        <title>Chromosome-level genome of Tegillarca granosa.</title>
        <authorList>
            <person name="Kim J."/>
        </authorList>
    </citation>
    <scope>NUCLEOTIDE SEQUENCE [LARGE SCALE GENOMIC DNA]</scope>
    <source>
        <strain evidence="1">Teg-2019</strain>
        <tissue evidence="1">Adductor muscle</tissue>
    </source>
</reference>
<comment type="caution">
    <text evidence="1">The sequence shown here is derived from an EMBL/GenBank/DDBJ whole genome shotgun (WGS) entry which is preliminary data.</text>
</comment>
<dbReference type="Proteomes" id="UP001217089">
    <property type="component" value="Unassembled WGS sequence"/>
</dbReference>
<evidence type="ECO:0000313" key="1">
    <source>
        <dbReference type="EMBL" id="KAJ8314029.1"/>
    </source>
</evidence>
<evidence type="ECO:0000313" key="2">
    <source>
        <dbReference type="Proteomes" id="UP001217089"/>
    </source>
</evidence>
<protein>
    <submittedName>
        <fullName evidence="1">Uncharacterized protein</fullName>
    </submittedName>
</protein>
<sequence>MVPGEGRITLYPFLDKQSEALALALAFTTLFPDGLQMWSIDLHHVFPFCFKPQMCVKKSKYKILKKARHQAFQFLQQIRGSPSYWQHAQYKLLAMVRAKGSVCRLHYPKPHGNRTLVSHPVEDAGVHGEEYYKALHYSKSGKSIAANRLLSIPLNRCSTKTVWIPTDSPEERTGILKPQQVLDTLEDNDTDIFSTGIVDKYQTRSRHPLLENMFGSFLHGAQDGQKCNHESLASCLPNMI</sequence>
<organism evidence="1 2">
    <name type="scientific">Tegillarca granosa</name>
    <name type="common">Malaysian cockle</name>
    <name type="synonym">Anadara granosa</name>
    <dbReference type="NCBI Taxonomy" id="220873"/>
    <lineage>
        <taxon>Eukaryota</taxon>
        <taxon>Metazoa</taxon>
        <taxon>Spiralia</taxon>
        <taxon>Lophotrochozoa</taxon>
        <taxon>Mollusca</taxon>
        <taxon>Bivalvia</taxon>
        <taxon>Autobranchia</taxon>
        <taxon>Pteriomorphia</taxon>
        <taxon>Arcoida</taxon>
        <taxon>Arcoidea</taxon>
        <taxon>Arcidae</taxon>
        <taxon>Tegillarca</taxon>
    </lineage>
</organism>
<name>A0ABQ9F9J4_TEGGR</name>
<dbReference type="EMBL" id="JARBDR010000342">
    <property type="protein sequence ID" value="KAJ8314029.1"/>
    <property type="molecule type" value="Genomic_DNA"/>
</dbReference>
<accession>A0ABQ9F9J4</accession>